<evidence type="ECO:0000313" key="3">
    <source>
        <dbReference type="EMBL" id="CZR69753.1"/>
    </source>
</evidence>
<dbReference type="EMBL" id="FJOG01000079">
    <property type="protein sequence ID" value="CZR69753.1"/>
    <property type="molecule type" value="Genomic_DNA"/>
</dbReference>
<dbReference type="PANTHER" id="PTHR33112:SF16">
    <property type="entry name" value="HETEROKARYON INCOMPATIBILITY DOMAIN-CONTAINING PROTEIN"/>
    <property type="match status" value="1"/>
</dbReference>
<evidence type="ECO:0000259" key="2">
    <source>
        <dbReference type="Pfam" id="PF06985"/>
    </source>
</evidence>
<keyword evidence="4" id="KW-1185">Reference proteome</keyword>
<sequence>MAFPGFSPGAIFPLLFVGYLAIMSTMSTIKERLCEQCRRITLSKIRETEEGNSSKDTTNKLVCNFDPTSGCPLCKLMAKSAVVNHENAETEARKRLSVNIYKKSDNPNELSIYVHGRSLPNFEVRIFADRGTAAAQHISGRRIEYPGSEETLATIESDRVDSVKLFVSNGCQAEYVALSHCWGSYIPVKTTPHTLVSHLIGIKVETLSKTFQDAIKITRKLGIRYLWIDSLCIIQDEPGQADWRRESGTMGSIYERAFCVIAATAARNGNEGCFIPRRPIDIVKMPADPLSHTDDYFYIASRDPNRYKEVMESPLNSRGWVFQEYRLARRRIHCAQGQVYWECSHHFVAEDCSTRSGN</sequence>
<dbReference type="Proteomes" id="UP000184330">
    <property type="component" value="Unassembled WGS sequence"/>
</dbReference>
<feature type="domain" description="Heterokaryon incompatibility" evidence="2">
    <location>
        <begin position="175"/>
        <end position="324"/>
    </location>
</feature>
<dbReference type="STRING" id="576137.A0A1L7XXG9"/>
<protein>
    <recommendedName>
        <fullName evidence="2">Heterokaryon incompatibility domain-containing protein</fullName>
    </recommendedName>
</protein>
<organism evidence="3 4">
    <name type="scientific">Phialocephala subalpina</name>
    <dbReference type="NCBI Taxonomy" id="576137"/>
    <lineage>
        <taxon>Eukaryota</taxon>
        <taxon>Fungi</taxon>
        <taxon>Dikarya</taxon>
        <taxon>Ascomycota</taxon>
        <taxon>Pezizomycotina</taxon>
        <taxon>Leotiomycetes</taxon>
        <taxon>Helotiales</taxon>
        <taxon>Mollisiaceae</taxon>
        <taxon>Phialocephala</taxon>
        <taxon>Phialocephala fortinii species complex</taxon>
    </lineage>
</organism>
<dbReference type="InterPro" id="IPR010730">
    <property type="entry name" value="HET"/>
</dbReference>
<reference evidence="3 4" key="1">
    <citation type="submission" date="2016-03" db="EMBL/GenBank/DDBJ databases">
        <authorList>
            <person name="Ploux O."/>
        </authorList>
    </citation>
    <scope>NUCLEOTIDE SEQUENCE [LARGE SCALE GENOMIC DNA]</scope>
    <source>
        <strain evidence="3 4">UAMH 11012</strain>
    </source>
</reference>
<dbReference type="Pfam" id="PF06985">
    <property type="entry name" value="HET"/>
    <property type="match status" value="1"/>
</dbReference>
<accession>A0A1L7XXG9</accession>
<dbReference type="PANTHER" id="PTHR33112">
    <property type="entry name" value="DOMAIN PROTEIN, PUTATIVE-RELATED"/>
    <property type="match status" value="1"/>
</dbReference>
<evidence type="ECO:0000313" key="4">
    <source>
        <dbReference type="Proteomes" id="UP000184330"/>
    </source>
</evidence>
<proteinExistence type="predicted"/>
<gene>
    <name evidence="3" type="ORF">PAC_19653</name>
</gene>
<dbReference type="AlphaFoldDB" id="A0A1L7XXG9"/>
<evidence type="ECO:0000256" key="1">
    <source>
        <dbReference type="SAM" id="Phobius"/>
    </source>
</evidence>
<keyword evidence="1" id="KW-0812">Transmembrane</keyword>
<keyword evidence="1" id="KW-1133">Transmembrane helix</keyword>
<name>A0A1L7XXG9_9HELO</name>
<feature type="transmembrane region" description="Helical" evidence="1">
    <location>
        <begin position="6"/>
        <end position="29"/>
    </location>
</feature>
<dbReference type="OrthoDB" id="5125733at2759"/>
<keyword evidence="1" id="KW-0472">Membrane</keyword>